<dbReference type="EMBL" id="DXHV01000073">
    <property type="protein sequence ID" value="HIW01145.1"/>
    <property type="molecule type" value="Genomic_DNA"/>
</dbReference>
<evidence type="ECO:0000256" key="15">
    <source>
        <dbReference type="ARBA" id="ARBA00040883"/>
    </source>
</evidence>
<evidence type="ECO:0000256" key="1">
    <source>
        <dbReference type="ARBA" id="ARBA00001206"/>
    </source>
</evidence>
<dbReference type="GO" id="GO:0046872">
    <property type="term" value="F:metal ion binding"/>
    <property type="evidence" value="ECO:0007669"/>
    <property type="project" value="UniProtKB-KW"/>
</dbReference>
<feature type="binding site" evidence="16">
    <location>
        <position position="102"/>
    </location>
    <ligand>
        <name>substrate</name>
    </ligand>
</feature>
<name>A0A9D1TPX2_9BACT</name>
<evidence type="ECO:0000256" key="6">
    <source>
        <dbReference type="ARBA" id="ARBA00012102"/>
    </source>
</evidence>
<comment type="pathway">
    <text evidence="4 16">Cofactor biosynthesis; coenzyme A biosynthesis; CoA from (R)-pantothenate: step 1/5.</text>
</comment>
<organism evidence="17 18">
    <name type="scientific">Candidatus Desulfovibrio intestinipullorum</name>
    <dbReference type="NCBI Taxonomy" id="2838536"/>
    <lineage>
        <taxon>Bacteria</taxon>
        <taxon>Pseudomonadati</taxon>
        <taxon>Thermodesulfobacteriota</taxon>
        <taxon>Desulfovibrionia</taxon>
        <taxon>Desulfovibrionales</taxon>
        <taxon>Desulfovibrionaceae</taxon>
        <taxon>Desulfovibrio</taxon>
    </lineage>
</organism>
<comment type="subunit">
    <text evidence="5 16">Homodimer.</text>
</comment>
<evidence type="ECO:0000256" key="2">
    <source>
        <dbReference type="ARBA" id="ARBA00001958"/>
    </source>
</evidence>
<keyword evidence="9 16" id="KW-0547">Nucleotide-binding</keyword>
<protein>
    <recommendedName>
        <fullName evidence="15 16">Type III pantothenate kinase</fullName>
        <ecNumber evidence="6 16">2.7.1.33</ecNumber>
    </recommendedName>
    <alternativeName>
        <fullName evidence="16">PanK-III</fullName>
    </alternativeName>
    <alternativeName>
        <fullName evidence="16">Pantothenic acid kinase</fullName>
    </alternativeName>
</protein>
<comment type="cofactor">
    <cofactor evidence="2">
        <name>K(+)</name>
        <dbReference type="ChEBI" id="CHEBI:29103"/>
    </cofactor>
</comment>
<evidence type="ECO:0000256" key="5">
    <source>
        <dbReference type="ARBA" id="ARBA00011738"/>
    </source>
</evidence>
<dbReference type="GO" id="GO:0005737">
    <property type="term" value="C:cytoplasm"/>
    <property type="evidence" value="ECO:0007669"/>
    <property type="project" value="UniProtKB-SubCell"/>
</dbReference>
<comment type="function">
    <text evidence="16">Catalyzes the phosphorylation of pantothenate (Pan), the first step in CoA biosynthesis.</text>
</comment>
<keyword evidence="8 16" id="KW-0808">Transferase</keyword>
<dbReference type="NCBIfam" id="TIGR00671">
    <property type="entry name" value="baf"/>
    <property type="match status" value="1"/>
</dbReference>
<evidence type="ECO:0000256" key="14">
    <source>
        <dbReference type="ARBA" id="ARBA00038036"/>
    </source>
</evidence>
<keyword evidence="11 16" id="KW-0067">ATP-binding</keyword>
<keyword evidence="16" id="KW-0479">Metal-binding</keyword>
<proteinExistence type="inferred from homology"/>
<evidence type="ECO:0000256" key="8">
    <source>
        <dbReference type="ARBA" id="ARBA00022679"/>
    </source>
</evidence>
<feature type="binding site" evidence="16">
    <location>
        <begin position="9"/>
        <end position="16"/>
    </location>
    <ligand>
        <name>ATP</name>
        <dbReference type="ChEBI" id="CHEBI:30616"/>
    </ligand>
</feature>
<comment type="caution">
    <text evidence="17">The sequence shown here is derived from an EMBL/GenBank/DDBJ whole genome shotgun (WGS) entry which is preliminary data.</text>
</comment>
<dbReference type="CDD" id="cd24015">
    <property type="entry name" value="ASKHA_NBD_PanK-III"/>
    <property type="match status" value="1"/>
</dbReference>
<comment type="catalytic activity">
    <reaction evidence="1 16">
        <text>(R)-pantothenate + ATP = (R)-4'-phosphopantothenate + ADP + H(+)</text>
        <dbReference type="Rhea" id="RHEA:16373"/>
        <dbReference type="ChEBI" id="CHEBI:10986"/>
        <dbReference type="ChEBI" id="CHEBI:15378"/>
        <dbReference type="ChEBI" id="CHEBI:29032"/>
        <dbReference type="ChEBI" id="CHEBI:30616"/>
        <dbReference type="ChEBI" id="CHEBI:456216"/>
        <dbReference type="EC" id="2.7.1.33"/>
    </reaction>
</comment>
<dbReference type="Gene3D" id="3.30.420.40">
    <property type="match status" value="2"/>
</dbReference>
<evidence type="ECO:0000256" key="16">
    <source>
        <dbReference type="HAMAP-Rule" id="MF_01274"/>
    </source>
</evidence>
<dbReference type="GO" id="GO:0015937">
    <property type="term" value="P:coenzyme A biosynthetic process"/>
    <property type="evidence" value="ECO:0007669"/>
    <property type="project" value="UniProtKB-UniRule"/>
</dbReference>
<feature type="binding site" evidence="16">
    <location>
        <position position="133"/>
    </location>
    <ligand>
        <name>K(+)</name>
        <dbReference type="ChEBI" id="CHEBI:29103"/>
    </ligand>
</feature>
<comment type="cofactor">
    <cofactor evidence="16">
        <name>NH4(+)</name>
        <dbReference type="ChEBI" id="CHEBI:28938"/>
    </cofactor>
    <cofactor evidence="16">
        <name>K(+)</name>
        <dbReference type="ChEBI" id="CHEBI:29103"/>
    </cofactor>
    <text evidence="16">A monovalent cation. Ammonium or potassium.</text>
</comment>
<dbReference type="PANTHER" id="PTHR34265">
    <property type="entry name" value="TYPE III PANTOTHENATE KINASE"/>
    <property type="match status" value="1"/>
</dbReference>
<evidence type="ECO:0000313" key="17">
    <source>
        <dbReference type="EMBL" id="HIW01145.1"/>
    </source>
</evidence>
<dbReference type="GO" id="GO:0004594">
    <property type="term" value="F:pantothenate kinase activity"/>
    <property type="evidence" value="ECO:0007669"/>
    <property type="project" value="UniProtKB-UniRule"/>
</dbReference>
<gene>
    <name evidence="16" type="primary">coaX</name>
    <name evidence="17" type="ORF">H9894_08160</name>
</gene>
<comment type="subcellular location">
    <subcellularLocation>
        <location evidence="3 16">Cytoplasm</location>
    </subcellularLocation>
</comment>
<dbReference type="SUPFAM" id="SSF53067">
    <property type="entry name" value="Actin-like ATPase domain"/>
    <property type="match status" value="2"/>
</dbReference>
<comment type="similarity">
    <text evidence="14 16">Belongs to the type III pantothenate kinase family.</text>
</comment>
<reference evidence="17" key="1">
    <citation type="journal article" date="2021" name="PeerJ">
        <title>Extensive microbial diversity within the chicken gut microbiome revealed by metagenomics and culture.</title>
        <authorList>
            <person name="Gilroy R."/>
            <person name="Ravi A."/>
            <person name="Getino M."/>
            <person name="Pursley I."/>
            <person name="Horton D.L."/>
            <person name="Alikhan N.F."/>
            <person name="Baker D."/>
            <person name="Gharbi K."/>
            <person name="Hall N."/>
            <person name="Watson M."/>
            <person name="Adriaenssens E.M."/>
            <person name="Foster-Nyarko E."/>
            <person name="Jarju S."/>
            <person name="Secka A."/>
            <person name="Antonio M."/>
            <person name="Oren A."/>
            <person name="Chaudhuri R.R."/>
            <person name="La Ragione R."/>
            <person name="Hildebrand F."/>
            <person name="Pallen M.J."/>
        </authorList>
    </citation>
    <scope>NUCLEOTIDE SEQUENCE</scope>
    <source>
        <strain evidence="17">ChiHecec2B26-446</strain>
    </source>
</reference>
<feature type="active site" description="Proton acceptor" evidence="16">
    <location>
        <position position="111"/>
    </location>
</feature>
<evidence type="ECO:0000256" key="9">
    <source>
        <dbReference type="ARBA" id="ARBA00022741"/>
    </source>
</evidence>
<feature type="binding site" evidence="16">
    <location>
        <position position="189"/>
    </location>
    <ligand>
        <name>substrate</name>
    </ligand>
</feature>
<keyword evidence="12 16" id="KW-0630">Potassium</keyword>
<sequence>MANNLVLVDVGNTTMKVGLVCGTVREVYTLPTNSGQTADTLGLTLLTLMQHAGCSRKDFAACVVCSVVPAVDSLLRAAIARYVGCPILFTPADLPVPLENRYLRPEQVGADRLVAAHAARVLNPHVPALIVVDFGTAVTFDCVQDNAYLGGLIFPGPGTALNALAGATAKLPGVNLDCEALVPTPGRDTATSIRHGIVFGFASLVDGLVSKLSCQLRGPVKILATGGFASGMVRISSTLQEVTPDLLLRGLELLYEARDVDRA</sequence>
<evidence type="ECO:0000256" key="7">
    <source>
        <dbReference type="ARBA" id="ARBA00022490"/>
    </source>
</evidence>
<keyword evidence="10 16" id="KW-0418">Kinase</keyword>
<evidence type="ECO:0000313" key="18">
    <source>
        <dbReference type="Proteomes" id="UP000886752"/>
    </source>
</evidence>
<dbReference type="InterPro" id="IPR004619">
    <property type="entry name" value="Type_III_PanK"/>
</dbReference>
<evidence type="ECO:0000256" key="12">
    <source>
        <dbReference type="ARBA" id="ARBA00022958"/>
    </source>
</evidence>
<dbReference type="HAMAP" id="MF_01274">
    <property type="entry name" value="Pantothen_kinase_3"/>
    <property type="match status" value="1"/>
</dbReference>
<feature type="binding site" evidence="16">
    <location>
        <position position="136"/>
    </location>
    <ligand>
        <name>ATP</name>
        <dbReference type="ChEBI" id="CHEBI:30616"/>
    </ligand>
</feature>
<evidence type="ECO:0000256" key="11">
    <source>
        <dbReference type="ARBA" id="ARBA00022840"/>
    </source>
</evidence>
<accession>A0A9D1TPX2</accession>
<dbReference type="NCBIfam" id="NF009855">
    <property type="entry name" value="PRK13321.1"/>
    <property type="match status" value="1"/>
</dbReference>
<keyword evidence="7 16" id="KW-0963">Cytoplasm</keyword>
<evidence type="ECO:0000256" key="3">
    <source>
        <dbReference type="ARBA" id="ARBA00004496"/>
    </source>
</evidence>
<dbReference type="AlphaFoldDB" id="A0A9D1TPX2"/>
<dbReference type="Pfam" id="PF03309">
    <property type="entry name" value="Pan_kinase"/>
    <property type="match status" value="1"/>
</dbReference>
<evidence type="ECO:0000256" key="10">
    <source>
        <dbReference type="ARBA" id="ARBA00022777"/>
    </source>
</evidence>
<feature type="binding site" evidence="16">
    <location>
        <begin position="109"/>
        <end position="112"/>
    </location>
    <ligand>
        <name>substrate</name>
    </ligand>
</feature>
<keyword evidence="13 16" id="KW-0173">Coenzyme A biosynthesis</keyword>
<dbReference type="GO" id="GO:0005524">
    <property type="term" value="F:ATP binding"/>
    <property type="evidence" value="ECO:0007669"/>
    <property type="project" value="UniProtKB-UniRule"/>
</dbReference>
<dbReference type="PANTHER" id="PTHR34265:SF1">
    <property type="entry name" value="TYPE III PANTOTHENATE KINASE"/>
    <property type="match status" value="1"/>
</dbReference>
<reference evidence="17" key="2">
    <citation type="submission" date="2021-04" db="EMBL/GenBank/DDBJ databases">
        <authorList>
            <person name="Gilroy R."/>
        </authorList>
    </citation>
    <scope>NUCLEOTIDE SEQUENCE</scope>
    <source>
        <strain evidence="17">ChiHecec2B26-446</strain>
    </source>
</reference>
<evidence type="ECO:0000256" key="4">
    <source>
        <dbReference type="ARBA" id="ARBA00005225"/>
    </source>
</evidence>
<dbReference type="Proteomes" id="UP000886752">
    <property type="component" value="Unassembled WGS sequence"/>
</dbReference>
<evidence type="ECO:0000256" key="13">
    <source>
        <dbReference type="ARBA" id="ARBA00022993"/>
    </source>
</evidence>
<dbReference type="EC" id="2.7.1.33" evidence="6 16"/>
<dbReference type="InterPro" id="IPR043129">
    <property type="entry name" value="ATPase_NBD"/>
</dbReference>